<dbReference type="OrthoDB" id="2119228at2759"/>
<reference evidence="18 19" key="1">
    <citation type="submission" date="2018-09" db="EMBL/GenBank/DDBJ databases">
        <title>Genomic investigation of the strawberry pathogen Phytophthora fragariae indicates pathogenicity is determined by transcriptional variation in three key races.</title>
        <authorList>
            <person name="Adams T.M."/>
            <person name="Armitage A.D."/>
            <person name="Sobczyk M.K."/>
            <person name="Bates H.J."/>
            <person name="Dunwell J.M."/>
            <person name="Nellist C.F."/>
            <person name="Harrison R.J."/>
        </authorList>
    </citation>
    <scope>NUCLEOTIDE SEQUENCE [LARGE SCALE GENOMIC DNA]</scope>
    <source>
        <strain evidence="10 14">A4</strain>
        <strain evidence="9 15">BC-1</strain>
        <strain evidence="8 19">BC-23</strain>
        <strain evidence="7 13">NOV-27</strain>
        <strain evidence="6 16">NOV-5</strain>
        <strain evidence="5 17">NOV-71</strain>
        <strain evidence="11 20">NOV-77</strain>
        <strain evidence="2 12">NOV-9</strain>
        <strain evidence="4 21">ONT-3</strain>
        <strain evidence="3 18">SCRP245</strain>
    </source>
</reference>
<feature type="region of interest" description="Disordered" evidence="1">
    <location>
        <begin position="1"/>
        <end position="23"/>
    </location>
</feature>
<evidence type="ECO:0000313" key="11">
    <source>
        <dbReference type="EMBL" id="KAE9355752.1"/>
    </source>
</evidence>
<gene>
    <name evidence="10" type="ORF">PF001_g594</name>
    <name evidence="9" type="ORF">PF002_g918</name>
    <name evidence="8" type="ORF">PF004_g659</name>
    <name evidence="7" type="ORF">PF005_g604</name>
    <name evidence="6" type="ORF">PF006_g505</name>
    <name evidence="5" type="ORF">PF007_g691</name>
    <name evidence="11" type="ORF">PF008_g3914</name>
    <name evidence="2" type="ORF">PF009_g831</name>
    <name evidence="4" type="ORF">PF010_g579</name>
    <name evidence="3" type="ORF">PF011_g461</name>
</gene>
<keyword evidence="13" id="KW-1185">Reference proteome</keyword>
<evidence type="ECO:0000313" key="16">
    <source>
        <dbReference type="Proteomes" id="UP000440732"/>
    </source>
</evidence>
<dbReference type="Proteomes" id="UP000440732">
    <property type="component" value="Unassembled WGS sequence"/>
</dbReference>
<dbReference type="Proteomes" id="UP000437068">
    <property type="component" value="Unassembled WGS sequence"/>
</dbReference>
<protein>
    <submittedName>
        <fullName evidence="3">Uncharacterized protein</fullName>
    </submittedName>
</protein>
<evidence type="ECO:0000313" key="18">
    <source>
        <dbReference type="Proteomes" id="UP000460718"/>
    </source>
</evidence>
<dbReference type="Proteomes" id="UP000441208">
    <property type="component" value="Unassembled WGS sequence"/>
</dbReference>
<evidence type="ECO:0000313" key="12">
    <source>
        <dbReference type="Proteomes" id="UP000429523"/>
    </source>
</evidence>
<evidence type="ECO:0000313" key="19">
    <source>
        <dbReference type="Proteomes" id="UP000476176"/>
    </source>
</evidence>
<evidence type="ECO:0000313" key="10">
    <source>
        <dbReference type="EMBL" id="KAE9330014.1"/>
    </source>
</evidence>
<organism evidence="3 18">
    <name type="scientific">Phytophthora fragariae</name>
    <dbReference type="NCBI Taxonomy" id="53985"/>
    <lineage>
        <taxon>Eukaryota</taxon>
        <taxon>Sar</taxon>
        <taxon>Stramenopiles</taxon>
        <taxon>Oomycota</taxon>
        <taxon>Peronosporomycetes</taxon>
        <taxon>Peronosporales</taxon>
        <taxon>Peronosporaceae</taxon>
        <taxon>Phytophthora</taxon>
    </lineage>
</organism>
<dbReference type="Proteomes" id="UP000488956">
    <property type="component" value="Unassembled WGS sequence"/>
</dbReference>
<dbReference type="EMBL" id="QXGD01000021">
    <property type="protein sequence ID" value="KAE9257532.1"/>
    <property type="molecule type" value="Genomic_DNA"/>
</dbReference>
<evidence type="ECO:0000313" key="21">
    <source>
        <dbReference type="Proteomes" id="UP000488956"/>
    </source>
</evidence>
<dbReference type="EMBL" id="QXGC01000014">
    <property type="protein sequence ID" value="KAE9255257.1"/>
    <property type="molecule type" value="Genomic_DNA"/>
</dbReference>
<evidence type="ECO:0000313" key="4">
    <source>
        <dbReference type="EMBL" id="KAE9139407.1"/>
    </source>
</evidence>
<dbReference type="EMBL" id="QXFY01000127">
    <property type="protein sequence ID" value="KAE9355752.1"/>
    <property type="molecule type" value="Genomic_DNA"/>
</dbReference>
<dbReference type="Proteomes" id="UP000460718">
    <property type="component" value="Unassembled WGS sequence"/>
</dbReference>
<proteinExistence type="predicted"/>
<dbReference type="EMBL" id="QXGA01000011">
    <property type="protein sequence ID" value="KAE9155522.1"/>
    <property type="molecule type" value="Genomic_DNA"/>
</dbReference>
<evidence type="ECO:0000313" key="13">
    <source>
        <dbReference type="Proteomes" id="UP000433483"/>
    </source>
</evidence>
<name>A0A6A3MNF3_9STRA</name>
<dbReference type="EMBL" id="QXFZ01000015">
    <property type="protein sequence ID" value="KAE9140276.1"/>
    <property type="molecule type" value="Genomic_DNA"/>
</dbReference>
<evidence type="ECO:0000313" key="6">
    <source>
        <dbReference type="EMBL" id="KAE9155522.1"/>
    </source>
</evidence>
<evidence type="ECO:0000313" key="5">
    <source>
        <dbReference type="EMBL" id="KAE9140276.1"/>
    </source>
</evidence>
<dbReference type="EMBL" id="QXGE01000012">
    <property type="protein sequence ID" value="KAE9330014.1"/>
    <property type="molecule type" value="Genomic_DNA"/>
</dbReference>
<dbReference type="Proteomes" id="UP000429523">
    <property type="component" value="Unassembled WGS sequence"/>
</dbReference>
<evidence type="ECO:0000313" key="20">
    <source>
        <dbReference type="Proteomes" id="UP000486351"/>
    </source>
</evidence>
<evidence type="ECO:0000313" key="15">
    <source>
        <dbReference type="Proteomes" id="UP000440367"/>
    </source>
</evidence>
<evidence type="ECO:0000313" key="17">
    <source>
        <dbReference type="Proteomes" id="UP000441208"/>
    </source>
</evidence>
<dbReference type="EMBL" id="QXFW01000010">
    <property type="protein sequence ID" value="KAE9030795.1"/>
    <property type="molecule type" value="Genomic_DNA"/>
</dbReference>
<sequence>MKTPREAYIGVSASGAEEVEDESTAIVDQSTSAEIAEENDEAVAPGGDEELDGMDPALRIVRHSFRNTLGARLALTKLEECMDSIRVMPPTMNTKRESIRGPTSRPEAKKNDRRAKTRATIATTDPMEPDPMMYKCMSELLECLELELLGRVKDLQYLEKSIEDLMGAQPSQQPKEDTVRVTSRDFSAQECASIVG</sequence>
<evidence type="ECO:0000313" key="9">
    <source>
        <dbReference type="EMBL" id="KAE9257532.1"/>
    </source>
</evidence>
<dbReference type="Proteomes" id="UP000476176">
    <property type="component" value="Unassembled WGS sequence"/>
</dbReference>
<comment type="caution">
    <text evidence="3">The sequence shown here is derived from an EMBL/GenBank/DDBJ whole genome shotgun (WGS) entry which is preliminary data.</text>
</comment>
<feature type="region of interest" description="Disordered" evidence="1">
    <location>
        <begin position="92"/>
        <end position="116"/>
    </location>
</feature>
<dbReference type="Proteomes" id="UP000433483">
    <property type="component" value="Unassembled WGS sequence"/>
</dbReference>
<dbReference type="Proteomes" id="UP000486351">
    <property type="component" value="Unassembled WGS sequence"/>
</dbReference>
<evidence type="ECO:0000313" key="3">
    <source>
        <dbReference type="EMBL" id="KAE9030795.1"/>
    </source>
</evidence>
<dbReference type="EMBL" id="QXGF01000018">
    <property type="protein sequence ID" value="KAE8949625.1"/>
    <property type="molecule type" value="Genomic_DNA"/>
</dbReference>
<accession>A0A6A3MNF3</accession>
<dbReference type="Proteomes" id="UP000440367">
    <property type="component" value="Unassembled WGS sequence"/>
</dbReference>
<evidence type="ECO:0000313" key="14">
    <source>
        <dbReference type="Proteomes" id="UP000437068"/>
    </source>
</evidence>
<evidence type="ECO:0000256" key="1">
    <source>
        <dbReference type="SAM" id="MobiDB-lite"/>
    </source>
</evidence>
<dbReference type="AlphaFoldDB" id="A0A6A3MNF3"/>
<dbReference type="EMBL" id="QXGB01000013">
    <property type="protein sequence ID" value="KAE9237490.1"/>
    <property type="molecule type" value="Genomic_DNA"/>
</dbReference>
<evidence type="ECO:0000313" key="8">
    <source>
        <dbReference type="EMBL" id="KAE9255257.1"/>
    </source>
</evidence>
<evidence type="ECO:0000313" key="7">
    <source>
        <dbReference type="EMBL" id="KAE9237490.1"/>
    </source>
</evidence>
<dbReference type="EMBL" id="QXFX01000012">
    <property type="protein sequence ID" value="KAE9139407.1"/>
    <property type="molecule type" value="Genomic_DNA"/>
</dbReference>
<evidence type="ECO:0000313" key="2">
    <source>
        <dbReference type="EMBL" id="KAE8949625.1"/>
    </source>
</evidence>